<sequence>MAAAQSVSEVDVAMWEAGLEELFGRVEGCFRSDQPRAQARAYVAGLLSRTERKNGWTLAEFSRESGPQKMQRLLNEYAWDAD</sequence>
<dbReference type="GO" id="GO:0004519">
    <property type="term" value="F:endonuclease activity"/>
    <property type="evidence" value="ECO:0007669"/>
    <property type="project" value="UniProtKB-KW"/>
</dbReference>
<dbReference type="EMBL" id="JYFN01000053">
    <property type="protein sequence ID" value="KJE20725.1"/>
    <property type="molecule type" value="Genomic_DNA"/>
</dbReference>
<gene>
    <name evidence="1" type="ORF">FF36_05007</name>
</gene>
<keyword evidence="2" id="KW-1185">Reference proteome</keyword>
<dbReference type="AlphaFoldDB" id="A0A0D8B9F4"/>
<keyword evidence="1" id="KW-0540">Nuclease</keyword>
<keyword evidence="1" id="KW-0255">Endonuclease</keyword>
<dbReference type="PATRIC" id="fig|1502723.3.peg.5204"/>
<keyword evidence="1" id="KW-0378">Hydrolase</keyword>
<protein>
    <submittedName>
        <fullName evidence="1">DDE superfamily endonuclease</fullName>
    </submittedName>
</protein>
<reference evidence="2" key="1">
    <citation type="submission" date="2015-02" db="EMBL/GenBank/DDBJ databases">
        <title>Draft Genome of Frankia sp. CpI1-S.</title>
        <authorList>
            <person name="Oshone R.T."/>
            <person name="Ngom M."/>
            <person name="Ghodhbane-Gtari F."/>
            <person name="Gtari M."/>
            <person name="Morris K."/>
            <person name="Thomas K."/>
            <person name="Sen A."/>
            <person name="Tisa L.S."/>
        </authorList>
    </citation>
    <scope>NUCLEOTIDE SEQUENCE [LARGE SCALE GENOMIC DNA]</scope>
    <source>
        <strain evidence="2">CpI1-S</strain>
    </source>
</reference>
<organism evidence="1 2">
    <name type="scientific">Frankia torreyi</name>
    <dbReference type="NCBI Taxonomy" id="1856"/>
    <lineage>
        <taxon>Bacteria</taxon>
        <taxon>Bacillati</taxon>
        <taxon>Actinomycetota</taxon>
        <taxon>Actinomycetes</taxon>
        <taxon>Frankiales</taxon>
        <taxon>Frankiaceae</taxon>
        <taxon>Frankia</taxon>
    </lineage>
</organism>
<proteinExistence type="predicted"/>
<evidence type="ECO:0000313" key="1">
    <source>
        <dbReference type="EMBL" id="KJE20725.1"/>
    </source>
</evidence>
<accession>A0A0D8B9F4</accession>
<comment type="caution">
    <text evidence="1">The sequence shown here is derived from an EMBL/GenBank/DDBJ whole genome shotgun (WGS) entry which is preliminary data.</text>
</comment>
<reference evidence="1 2" key="2">
    <citation type="journal article" date="2016" name="Genome Announc.">
        <title>Permanent Draft Genome Sequences for Two Variants of Frankia sp. Strain CpI1, the First Frankia Strain Isolated from Root Nodules of Comptonia peregrina.</title>
        <authorList>
            <person name="Oshone R."/>
            <person name="Hurst S.G.IV."/>
            <person name="Abebe-Akele F."/>
            <person name="Simpson S."/>
            <person name="Morris K."/>
            <person name="Thomas W.K."/>
            <person name="Tisa L.S."/>
        </authorList>
    </citation>
    <scope>NUCLEOTIDE SEQUENCE [LARGE SCALE GENOMIC DNA]</scope>
    <source>
        <strain evidence="2">CpI1-S</strain>
    </source>
</reference>
<name>A0A0D8B9F4_9ACTN</name>
<evidence type="ECO:0000313" key="2">
    <source>
        <dbReference type="Proteomes" id="UP000032545"/>
    </source>
</evidence>
<dbReference type="Proteomes" id="UP000032545">
    <property type="component" value="Unassembled WGS sequence"/>
</dbReference>
<feature type="non-terminal residue" evidence="1">
    <location>
        <position position="82"/>
    </location>
</feature>